<accession>A0A2T8FF35</accession>
<proteinExistence type="predicted"/>
<evidence type="ECO:0000259" key="1">
    <source>
        <dbReference type="Pfam" id="PF13349"/>
    </source>
</evidence>
<feature type="domain" description="DUF4097" evidence="1">
    <location>
        <begin position="13"/>
        <end position="271"/>
    </location>
</feature>
<name>A0A2T8FF35_9ACTN</name>
<evidence type="ECO:0000313" key="3">
    <source>
        <dbReference type="Proteomes" id="UP000246018"/>
    </source>
</evidence>
<reference evidence="2 3" key="1">
    <citation type="submission" date="2018-04" db="EMBL/GenBank/DDBJ databases">
        <title>Genome of Nocardioides gansuensis WSJ-1.</title>
        <authorList>
            <person name="Wu S."/>
            <person name="Wang G."/>
        </authorList>
    </citation>
    <scope>NUCLEOTIDE SEQUENCE [LARGE SCALE GENOMIC DNA]</scope>
    <source>
        <strain evidence="2 3">WSJ-1</strain>
    </source>
</reference>
<dbReference type="EMBL" id="QDGZ01000001">
    <property type="protein sequence ID" value="PVG84324.1"/>
    <property type="molecule type" value="Genomic_DNA"/>
</dbReference>
<dbReference type="RefSeq" id="WP_116570455.1">
    <property type="nucleotide sequence ID" value="NZ_QDGZ01000001.1"/>
</dbReference>
<dbReference type="Gene3D" id="2.160.20.120">
    <property type="match status" value="1"/>
</dbReference>
<dbReference type="InterPro" id="IPR025164">
    <property type="entry name" value="Toastrack_DUF4097"/>
</dbReference>
<sequence>MQHTFDTPTKIELYVELGKGRLAVTAADTTQTRVDVVGKDAEDVVVEHRGDQVTVIAPRSQTGFLTGREPSYEVTVTMPEHGTLTSKTGSADVVVAGPLASAWLTTGSGDLQVELVESACEIQSGSGDIQVTDVRGDGRIKSGSGDIRIDSAGGALAVSTGSGDVQVRNVAGRLAVKTGSGDVQVGESSDDVAFSTGSGDLQVGLARRGSFVIKGASGDVRIGVPSGTPVWTDISTVTGRIRSDLEPVGAPAEGQDHLEIRAKTASGDITLQQR</sequence>
<dbReference type="Proteomes" id="UP000246018">
    <property type="component" value="Unassembled WGS sequence"/>
</dbReference>
<dbReference type="PANTHER" id="PTHR34094:SF1">
    <property type="entry name" value="PROTEIN FAM185A"/>
    <property type="match status" value="1"/>
</dbReference>
<dbReference type="Pfam" id="PF13349">
    <property type="entry name" value="DUF4097"/>
    <property type="match status" value="1"/>
</dbReference>
<dbReference type="AlphaFoldDB" id="A0A2T8FF35"/>
<dbReference type="OrthoDB" id="3252095at2"/>
<evidence type="ECO:0000313" key="2">
    <source>
        <dbReference type="EMBL" id="PVG84324.1"/>
    </source>
</evidence>
<comment type="caution">
    <text evidence="2">The sequence shown here is derived from an EMBL/GenBank/DDBJ whole genome shotgun (WGS) entry which is preliminary data.</text>
</comment>
<gene>
    <name evidence="2" type="ORF">DDE18_01475</name>
</gene>
<organism evidence="2 3">
    <name type="scientific">Nocardioides gansuensis</name>
    <dbReference type="NCBI Taxonomy" id="2138300"/>
    <lineage>
        <taxon>Bacteria</taxon>
        <taxon>Bacillati</taxon>
        <taxon>Actinomycetota</taxon>
        <taxon>Actinomycetes</taxon>
        <taxon>Propionibacteriales</taxon>
        <taxon>Nocardioidaceae</taxon>
        <taxon>Nocardioides</taxon>
    </lineage>
</organism>
<protein>
    <recommendedName>
        <fullName evidence="1">DUF4097 domain-containing protein</fullName>
    </recommendedName>
</protein>
<keyword evidence="3" id="KW-1185">Reference proteome</keyword>
<dbReference type="PANTHER" id="PTHR34094">
    <property type="match status" value="1"/>
</dbReference>